<dbReference type="Proteomes" id="UP000077266">
    <property type="component" value="Unassembled WGS sequence"/>
</dbReference>
<organism evidence="3 4">
    <name type="scientific">Exidia glandulosa HHB12029</name>
    <dbReference type="NCBI Taxonomy" id="1314781"/>
    <lineage>
        <taxon>Eukaryota</taxon>
        <taxon>Fungi</taxon>
        <taxon>Dikarya</taxon>
        <taxon>Basidiomycota</taxon>
        <taxon>Agaricomycotina</taxon>
        <taxon>Agaricomycetes</taxon>
        <taxon>Auriculariales</taxon>
        <taxon>Exidiaceae</taxon>
        <taxon>Exidia</taxon>
    </lineage>
</organism>
<dbReference type="EMBL" id="KV426585">
    <property type="protein sequence ID" value="KZV79627.1"/>
    <property type="molecule type" value="Genomic_DNA"/>
</dbReference>
<evidence type="ECO:0000259" key="2">
    <source>
        <dbReference type="Pfam" id="PF20149"/>
    </source>
</evidence>
<feature type="domain" description="DUF6532" evidence="2">
    <location>
        <begin position="210"/>
        <end position="403"/>
    </location>
</feature>
<evidence type="ECO:0000313" key="3">
    <source>
        <dbReference type="EMBL" id="KZV79627.1"/>
    </source>
</evidence>
<dbReference type="STRING" id="1314781.A0A165B0U2"/>
<dbReference type="AlphaFoldDB" id="A0A165B0U2"/>
<sequence>MSSGVTVKASRSGRLLTASAQANFIAENGIPEPVVKKRKKPAQGTGASDVIAARQAGADAMIKSKAVPPSQAKPKPKQPAAPAVSKPSGAKAIGVPPMGASLPKANGLFARLATPAPQLAKPLNTTAMNTSIFAKVGPPGGAAKKAMPALSAIAAPAVKVVEPPAFEGTTPLPPGLAGTEMAVKGRKPRPKRSDLDEDRHAIVDFGNFAVRALSGTRFTYPSAAQKKAMFKAALVYALKEDDRDLSERATTAEQKIIMSRHEQVNGNLKTYVAARFPASYGLKTVISRFRRRFLKENLKVIGHLAEDGYIYGDPENRDDIYGAPIIVEVLVALYFQNRDDEGAVFESLFNPGGKGIPLETIAWILSAVHNCVDEWTTGAHVPQRFSQEKYRTHYVRLLKGLVKYQAHPVLGARCARQRKDLYQAGMLAAGAVMSRALCVTGVTDEDLSRAAARYNTSGDGSDTDNSSMDPEDEEHENDNMLDILDADVEYVTGAGRSTAALDGVLDEEMAEMEADPDAGDDDNEQVTAADPPLFTSAESDAGSEGDAGAHHGEQELDEDFGLVHNEDYFGGSQASDGPQQYVGDMGDYEQGEGEYEEEEEEEPKPPPRKRVKRRVS</sequence>
<feature type="compositionally biased region" description="Low complexity" evidence="1">
    <location>
        <begin position="455"/>
        <end position="468"/>
    </location>
</feature>
<dbReference type="InParanoid" id="A0A165B0U2"/>
<feature type="region of interest" description="Disordered" evidence="1">
    <location>
        <begin position="169"/>
        <end position="194"/>
    </location>
</feature>
<feature type="region of interest" description="Disordered" evidence="1">
    <location>
        <begin position="533"/>
        <end position="616"/>
    </location>
</feature>
<feature type="compositionally biased region" description="Acidic residues" evidence="1">
    <location>
        <begin position="586"/>
        <end position="602"/>
    </location>
</feature>
<feature type="region of interest" description="Disordered" evidence="1">
    <location>
        <begin position="60"/>
        <end position="89"/>
    </location>
</feature>
<proteinExistence type="predicted"/>
<evidence type="ECO:0000313" key="4">
    <source>
        <dbReference type="Proteomes" id="UP000077266"/>
    </source>
</evidence>
<reference evidence="3 4" key="1">
    <citation type="journal article" date="2016" name="Mol. Biol. Evol.">
        <title>Comparative Genomics of Early-Diverging Mushroom-Forming Fungi Provides Insights into the Origins of Lignocellulose Decay Capabilities.</title>
        <authorList>
            <person name="Nagy L.G."/>
            <person name="Riley R."/>
            <person name="Tritt A."/>
            <person name="Adam C."/>
            <person name="Daum C."/>
            <person name="Floudas D."/>
            <person name="Sun H."/>
            <person name="Yadav J.S."/>
            <person name="Pangilinan J."/>
            <person name="Larsson K.H."/>
            <person name="Matsuura K."/>
            <person name="Barry K."/>
            <person name="Labutti K."/>
            <person name="Kuo R."/>
            <person name="Ohm R.A."/>
            <person name="Bhattacharya S.S."/>
            <person name="Shirouzu T."/>
            <person name="Yoshinaga Y."/>
            <person name="Martin F.M."/>
            <person name="Grigoriev I.V."/>
            <person name="Hibbett D.S."/>
        </authorList>
    </citation>
    <scope>NUCLEOTIDE SEQUENCE [LARGE SCALE GENOMIC DNA]</scope>
    <source>
        <strain evidence="3 4">HHB12029</strain>
    </source>
</reference>
<dbReference type="InterPro" id="IPR045341">
    <property type="entry name" value="DUF6532"/>
</dbReference>
<feature type="compositionally biased region" description="Low complexity" evidence="1">
    <location>
        <begin position="63"/>
        <end position="88"/>
    </location>
</feature>
<accession>A0A165B0U2</accession>
<evidence type="ECO:0000256" key="1">
    <source>
        <dbReference type="SAM" id="MobiDB-lite"/>
    </source>
</evidence>
<protein>
    <recommendedName>
        <fullName evidence="2">DUF6532 domain-containing protein</fullName>
    </recommendedName>
</protein>
<feature type="region of interest" description="Disordered" evidence="1">
    <location>
        <begin position="453"/>
        <end position="476"/>
    </location>
</feature>
<name>A0A165B0U2_EXIGL</name>
<feature type="compositionally biased region" description="Basic residues" evidence="1">
    <location>
        <begin position="606"/>
        <end position="616"/>
    </location>
</feature>
<gene>
    <name evidence="3" type="ORF">EXIGLDRAFT_782058</name>
</gene>
<dbReference type="Pfam" id="PF20149">
    <property type="entry name" value="DUF6532"/>
    <property type="match status" value="1"/>
</dbReference>
<dbReference type="OrthoDB" id="3257342at2759"/>
<keyword evidence="4" id="KW-1185">Reference proteome</keyword>